<keyword evidence="4" id="KW-0472">Membrane</keyword>
<dbReference type="AlphaFoldDB" id="A0AAU9C542"/>
<evidence type="ECO:0000256" key="4">
    <source>
        <dbReference type="ARBA" id="ARBA00023136"/>
    </source>
</evidence>
<protein>
    <recommendedName>
        <fullName evidence="7">Toxin secretion/phage lysis holin</fullName>
    </recommendedName>
</protein>
<dbReference type="KEGG" id="lcal:ATTO_12820"/>
<organism evidence="5 6">
    <name type="scientific">Leptogranulimonas caecicola</name>
    <dbReference type="NCBI Taxonomy" id="2894156"/>
    <lineage>
        <taxon>Bacteria</taxon>
        <taxon>Bacillati</taxon>
        <taxon>Actinomycetota</taxon>
        <taxon>Coriobacteriia</taxon>
        <taxon>Coriobacteriales</taxon>
        <taxon>Kribbibacteriaceae</taxon>
        <taxon>Leptogranulimonas</taxon>
    </lineage>
</organism>
<dbReference type="Pfam" id="PF05105">
    <property type="entry name" value="Phage_holin_4_1"/>
    <property type="match status" value="1"/>
</dbReference>
<keyword evidence="3" id="KW-1133">Transmembrane helix</keyword>
<accession>A0AAU9C542</accession>
<gene>
    <name evidence="5" type="ORF">ATTO_12820</name>
</gene>
<name>A0AAU9C542_9ACTN</name>
<evidence type="ECO:0000256" key="1">
    <source>
        <dbReference type="ARBA" id="ARBA00004141"/>
    </source>
</evidence>
<evidence type="ECO:0008006" key="7">
    <source>
        <dbReference type="Google" id="ProtNLM"/>
    </source>
</evidence>
<dbReference type="Proteomes" id="UP001431186">
    <property type="component" value="Chromosome"/>
</dbReference>
<keyword evidence="2" id="KW-0812">Transmembrane</keyword>
<dbReference type="EMBL" id="AP025285">
    <property type="protein sequence ID" value="BDC91410.1"/>
    <property type="molecule type" value="Genomic_DNA"/>
</dbReference>
<sequence length="141" mass="15284">MELTLFILVCIAMAMDIATGYALACKEHNVSSSKMREGLWHKLAWMGIIGVAWFVQLAGEVLSQIDPSLMQPATGLEVIASIGVTGICALCLWNELVSVVENLCAINPDINDKLGRAFKNTEREQEAKTLIDPNKGGEAHA</sequence>
<proteinExistence type="predicted"/>
<evidence type="ECO:0000313" key="6">
    <source>
        <dbReference type="Proteomes" id="UP001431186"/>
    </source>
</evidence>
<dbReference type="GO" id="GO:0016020">
    <property type="term" value="C:membrane"/>
    <property type="evidence" value="ECO:0007669"/>
    <property type="project" value="UniProtKB-SubCell"/>
</dbReference>
<evidence type="ECO:0000256" key="2">
    <source>
        <dbReference type="ARBA" id="ARBA00022692"/>
    </source>
</evidence>
<comment type="subcellular location">
    <subcellularLocation>
        <location evidence="1">Membrane</location>
        <topology evidence="1">Multi-pass membrane protein</topology>
    </subcellularLocation>
</comment>
<dbReference type="RefSeq" id="WP_265591419.1">
    <property type="nucleotide sequence ID" value="NZ_AP025285.1"/>
</dbReference>
<reference evidence="5" key="1">
    <citation type="submission" date="2021-11" db="EMBL/GenBank/DDBJ databases">
        <title>Complete genome sequence of Atopobiaceae bacterium TOC12.</title>
        <authorList>
            <person name="Morinaga K."/>
            <person name="Kusada H."/>
            <person name="Tamaki H."/>
        </authorList>
    </citation>
    <scope>NUCLEOTIDE SEQUENCE</scope>
    <source>
        <strain evidence="5">TOC12</strain>
    </source>
</reference>
<evidence type="ECO:0000313" key="5">
    <source>
        <dbReference type="EMBL" id="BDC91410.1"/>
    </source>
</evidence>
<evidence type="ECO:0000256" key="3">
    <source>
        <dbReference type="ARBA" id="ARBA00022989"/>
    </source>
</evidence>
<keyword evidence="6" id="KW-1185">Reference proteome</keyword>
<dbReference type="InterPro" id="IPR006480">
    <property type="entry name" value="Phage_holin_4_1"/>
</dbReference>